<dbReference type="Proteomes" id="UP000254958">
    <property type="component" value="Unassembled WGS sequence"/>
</dbReference>
<accession>A0A370FUI1</accession>
<organism evidence="2 3">
    <name type="scientific">Gluconacetobacter liquefaciens</name>
    <name type="common">Acetobacter liquefaciens</name>
    <dbReference type="NCBI Taxonomy" id="89584"/>
    <lineage>
        <taxon>Bacteria</taxon>
        <taxon>Pseudomonadati</taxon>
        <taxon>Pseudomonadota</taxon>
        <taxon>Alphaproteobacteria</taxon>
        <taxon>Acetobacterales</taxon>
        <taxon>Acetobacteraceae</taxon>
        <taxon>Gluconacetobacter</taxon>
    </lineage>
</organism>
<evidence type="ECO:0000313" key="2">
    <source>
        <dbReference type="EMBL" id="RDI34099.1"/>
    </source>
</evidence>
<dbReference type="RefSeq" id="WP_220791297.1">
    <property type="nucleotide sequence ID" value="NZ_BJMI01000029.1"/>
</dbReference>
<sequence length="744" mass="81687">MSIRLVPPHTALHFPRSLVRFGGFAFPDWKALSPTIAYSIRALLAVGLALFLAFFFQLQTPMSSVTTVLIVANPVVGAMVSKSFWRIFGTVIGATAAVLLMAAFPQSPMLYFMGLSIIIGIACCVSTLLRFYKAYAAVLAGYTIVLVSISTFADPDRIFMAAMSRLSAVTVGIVSTAVVFLVTSVSRPEKVLRQVDQTLRNITGQFSHPADLEDMVPGQTPMPDDGGQPFSFRAMTLTSYDARARLLSQANALVEAIEYAAADNFAIGRRAAGLRAGVARLLGLLSTHHPIWRDDPPDNPQSAAARDLVHDVMARFAVIPPENLHLDDPAGMRTHLAAAIDTLDDLSEETKDLPTIAFIDNERDILVQLRSALDDFVGPQAHVRPIRLRLFFDWPAALRNGTRGAFVTLLGCLTWYVLRWSNGATMLAYLIPASCLLATSPVASRASVMFASGTLAAIPAAFICQTFLLPRIDGYPLLWLSLSVCLLPGIWLQFHPRHAMRGFGYAVFFNAMVQIRNPISYDDLSLMNVWLSYLIALIGLALVFRVILPSDHRLDTARLVTSMNRATQQLASLPLNRHVSWTVWENLQMQKILRMIQRFSLVAPPARVYETTDAAFICVSVGRLIARLRHLVQNPAVHEQDRACTLAALASFQHLCTQPTRTALILRTAAQEVMRDVEERPAASHVPTRRIAACLEQASLLVDSAPGFFHKQGPLQLPGDMPGANNRLNMAIPPQTRSFGMRAA</sequence>
<feature type="transmembrane region" description="Helical" evidence="1">
    <location>
        <begin position="529"/>
        <end position="548"/>
    </location>
</feature>
<name>A0A370FUI1_GLULI</name>
<feature type="transmembrane region" description="Helical" evidence="1">
    <location>
        <begin position="159"/>
        <end position="183"/>
    </location>
</feature>
<evidence type="ECO:0000256" key="1">
    <source>
        <dbReference type="SAM" id="Phobius"/>
    </source>
</evidence>
<keyword evidence="1" id="KW-0472">Membrane</keyword>
<feature type="transmembrane region" description="Helical" evidence="1">
    <location>
        <begin position="36"/>
        <end position="56"/>
    </location>
</feature>
<dbReference type="GO" id="GO:0022857">
    <property type="term" value="F:transmembrane transporter activity"/>
    <property type="evidence" value="ECO:0007669"/>
    <property type="project" value="InterPro"/>
</dbReference>
<evidence type="ECO:0000313" key="3">
    <source>
        <dbReference type="Proteomes" id="UP000254958"/>
    </source>
</evidence>
<dbReference type="GO" id="GO:0005886">
    <property type="term" value="C:plasma membrane"/>
    <property type="evidence" value="ECO:0007669"/>
    <property type="project" value="InterPro"/>
</dbReference>
<feature type="transmembrane region" description="Helical" evidence="1">
    <location>
        <begin position="134"/>
        <end position="153"/>
    </location>
</feature>
<gene>
    <name evidence="2" type="ORF">C7453_1173</name>
</gene>
<dbReference type="InterPro" id="IPR006726">
    <property type="entry name" value="PHBA_efflux_AaeB/fusaric-R"/>
</dbReference>
<protein>
    <submittedName>
        <fullName evidence="2">Putative membrane protein YccC</fullName>
    </submittedName>
</protein>
<feature type="transmembrane region" description="Helical" evidence="1">
    <location>
        <begin position="450"/>
        <end position="468"/>
    </location>
</feature>
<keyword evidence="1" id="KW-0812">Transmembrane</keyword>
<proteinExistence type="predicted"/>
<dbReference type="Pfam" id="PF04632">
    <property type="entry name" value="FUSC"/>
    <property type="match status" value="1"/>
</dbReference>
<feature type="transmembrane region" description="Helical" evidence="1">
    <location>
        <begin position="87"/>
        <end position="104"/>
    </location>
</feature>
<comment type="caution">
    <text evidence="2">The sequence shown here is derived from an EMBL/GenBank/DDBJ whole genome shotgun (WGS) entry which is preliminary data.</text>
</comment>
<feature type="transmembrane region" description="Helical" evidence="1">
    <location>
        <begin position="110"/>
        <end position="129"/>
    </location>
</feature>
<reference evidence="2 3" key="1">
    <citation type="submission" date="2018-07" db="EMBL/GenBank/DDBJ databases">
        <title>Genomic Encyclopedia of Type Strains, Phase IV (KMG-IV): sequencing the most valuable type-strain genomes for metagenomic binning, comparative biology and taxonomic classification.</title>
        <authorList>
            <person name="Goeker M."/>
        </authorList>
    </citation>
    <scope>NUCLEOTIDE SEQUENCE [LARGE SCALE GENOMIC DNA]</scope>
    <source>
        <strain evidence="2 3">DSM 5603</strain>
    </source>
</reference>
<dbReference type="EMBL" id="QQAW01000017">
    <property type="protein sequence ID" value="RDI34099.1"/>
    <property type="molecule type" value="Genomic_DNA"/>
</dbReference>
<feature type="transmembrane region" description="Helical" evidence="1">
    <location>
        <begin position="474"/>
        <end position="492"/>
    </location>
</feature>
<dbReference type="AlphaFoldDB" id="A0A370FUI1"/>
<keyword evidence="1" id="KW-1133">Transmembrane helix</keyword>
<keyword evidence="3" id="KW-1185">Reference proteome</keyword>